<dbReference type="EMBL" id="JBJURJ010000007">
    <property type="protein sequence ID" value="MFM9329209.1"/>
    <property type="molecule type" value="Genomic_DNA"/>
</dbReference>
<sequence length="335" mass="36238">MRATIKDIARELGIGFSTVSRALNHSYGVHPDTISLVEKKAAELGYVPNLGAKQLVGKKSGLIGIFMPEFEVEATPEHHEFFPPINKALRELGKDAVIFPVPHNRYRLGSLKEWVQQRNLEGGVFMPPFWKGHPLMKEALKLKLPSVTLSDALGPQCSQVRSGDREGGRLAGQLLTEYGHRIIGYIDGPPGLSMCQERVEGFREAMANGAEPSTMKLLMAQGDFSGASGGQAVMRLLSDCPEITAVCCANDLMAMGAITALAKEGLRVPEDLSVMGYDGAFFTAYMNPPLTTICHDNARIGARAVELLANLLNGGPSQGERIAPSLVVRDSVKRL</sequence>
<keyword evidence="2" id="KW-1185">Reference proteome</keyword>
<dbReference type="Proteomes" id="UP001631969">
    <property type="component" value="Unassembled WGS sequence"/>
</dbReference>
<evidence type="ECO:0000313" key="1">
    <source>
        <dbReference type="EMBL" id="MFM9329209.1"/>
    </source>
</evidence>
<name>A0ACC7NWR6_9BACL</name>
<keyword evidence="1" id="KW-0238">DNA-binding</keyword>
<gene>
    <name evidence="1" type="ORF">ACI1P1_13010</name>
</gene>
<reference evidence="1" key="1">
    <citation type="submission" date="2024-12" db="EMBL/GenBank/DDBJ databases">
        <authorList>
            <person name="Wu N."/>
        </authorList>
    </citation>
    <scope>NUCLEOTIDE SEQUENCE</scope>
    <source>
        <strain evidence="1">P15</strain>
    </source>
</reference>
<comment type="caution">
    <text evidence="1">The sequence shown here is derived from an EMBL/GenBank/DDBJ whole genome shotgun (WGS) entry which is preliminary data.</text>
</comment>
<accession>A0ACC7NWR6</accession>
<proteinExistence type="predicted"/>
<protein>
    <submittedName>
        <fullName evidence="1">LacI family DNA-binding transcriptional regulator</fullName>
    </submittedName>
</protein>
<evidence type="ECO:0000313" key="2">
    <source>
        <dbReference type="Proteomes" id="UP001631969"/>
    </source>
</evidence>
<organism evidence="1 2">
    <name type="scientific">Paenibacillus mesotrionivorans</name>
    <dbReference type="NCBI Taxonomy" id="3160968"/>
    <lineage>
        <taxon>Bacteria</taxon>
        <taxon>Bacillati</taxon>
        <taxon>Bacillota</taxon>
        <taxon>Bacilli</taxon>
        <taxon>Bacillales</taxon>
        <taxon>Paenibacillaceae</taxon>
        <taxon>Paenibacillus</taxon>
    </lineage>
</organism>